<evidence type="ECO:0000313" key="3">
    <source>
        <dbReference type="Proteomes" id="UP000007305"/>
    </source>
</evidence>
<organism evidence="2 3">
    <name type="scientific">Zea mays</name>
    <name type="common">Maize</name>
    <dbReference type="NCBI Taxonomy" id="4577"/>
    <lineage>
        <taxon>Eukaryota</taxon>
        <taxon>Viridiplantae</taxon>
        <taxon>Streptophyta</taxon>
        <taxon>Embryophyta</taxon>
        <taxon>Tracheophyta</taxon>
        <taxon>Spermatophyta</taxon>
        <taxon>Magnoliopsida</taxon>
        <taxon>Liliopsida</taxon>
        <taxon>Poales</taxon>
        <taxon>Poaceae</taxon>
        <taxon>PACMAD clade</taxon>
        <taxon>Panicoideae</taxon>
        <taxon>Andropogonodae</taxon>
        <taxon>Andropogoneae</taxon>
        <taxon>Tripsacinae</taxon>
        <taxon>Zea</taxon>
    </lineage>
</organism>
<dbReference type="InParanoid" id="A0A804MWC6"/>
<dbReference type="EnsemblPlants" id="Zm00001eb116680_T001">
    <property type="protein sequence ID" value="Zm00001eb116680_P001"/>
    <property type="gene ID" value="Zm00001eb116680"/>
</dbReference>
<feature type="compositionally biased region" description="Basic and acidic residues" evidence="1">
    <location>
        <begin position="209"/>
        <end position="219"/>
    </location>
</feature>
<dbReference type="Proteomes" id="UP000007305">
    <property type="component" value="Chromosome 2"/>
</dbReference>
<protein>
    <submittedName>
        <fullName evidence="2">Uncharacterized protein</fullName>
    </submittedName>
</protein>
<proteinExistence type="predicted"/>
<evidence type="ECO:0000256" key="1">
    <source>
        <dbReference type="SAM" id="MobiDB-lite"/>
    </source>
</evidence>
<feature type="compositionally biased region" description="Basic residues" evidence="1">
    <location>
        <begin position="231"/>
        <end position="240"/>
    </location>
</feature>
<feature type="region of interest" description="Disordered" evidence="1">
    <location>
        <begin position="204"/>
        <end position="247"/>
    </location>
</feature>
<reference evidence="3" key="1">
    <citation type="submission" date="2015-12" db="EMBL/GenBank/DDBJ databases">
        <title>Update maize B73 reference genome by single molecule sequencing technologies.</title>
        <authorList>
            <consortium name="Maize Genome Sequencing Project"/>
            <person name="Ware D."/>
        </authorList>
    </citation>
    <scope>NUCLEOTIDE SEQUENCE [LARGE SCALE GENOMIC DNA]</scope>
    <source>
        <strain evidence="3">cv. B73</strain>
    </source>
</reference>
<sequence>MAKGVLYGIIEDLCTFILKEVIPVEGKYHDATNTLARSVFRVLRNWCTVLPFCLSPRAGLASMVANLRHESRPQSFHPWQPRPGPPAVPASIHGCPRARLPLSLHDARWRFCITHKSHPWPRITGLPNPPRILPTKLPSMAAATNPWQPRPGPPAAPASIHGCPRARLPLSLHDSLLERGHERRPLRLLRRRAGGHGRQVLAWHRTDHHPRGEDEDRAHGVQRQSEPAPHAHARTPHRAWARWWQQR</sequence>
<dbReference type="Gramene" id="Zm00001eb116680_T001">
    <property type="protein sequence ID" value="Zm00001eb116680_P001"/>
    <property type="gene ID" value="Zm00001eb116680"/>
</dbReference>
<reference evidence="2" key="2">
    <citation type="submission" date="2019-07" db="EMBL/GenBank/DDBJ databases">
        <authorList>
            <person name="Seetharam A."/>
            <person name="Woodhouse M."/>
            <person name="Cannon E."/>
        </authorList>
    </citation>
    <scope>NUCLEOTIDE SEQUENCE [LARGE SCALE GENOMIC DNA]</scope>
    <source>
        <strain evidence="2">cv. B73</strain>
    </source>
</reference>
<reference evidence="2" key="3">
    <citation type="submission" date="2021-05" db="UniProtKB">
        <authorList>
            <consortium name="EnsemblPlants"/>
        </authorList>
    </citation>
    <scope>IDENTIFICATION</scope>
    <source>
        <strain evidence="2">cv. B73</strain>
    </source>
</reference>
<accession>A0A804MWC6</accession>
<dbReference type="AlphaFoldDB" id="A0A804MWC6"/>
<name>A0A804MWC6_MAIZE</name>
<keyword evidence="3" id="KW-1185">Reference proteome</keyword>
<evidence type="ECO:0000313" key="2">
    <source>
        <dbReference type="EnsemblPlants" id="Zm00001eb116680_P001"/>
    </source>
</evidence>